<name>A0A067SP83_GALM3</name>
<dbReference type="HOGENOM" id="CLU_1722502_0_0_1"/>
<dbReference type="AlphaFoldDB" id="A0A067SP83"/>
<proteinExistence type="predicted"/>
<dbReference type="Proteomes" id="UP000027222">
    <property type="component" value="Unassembled WGS sequence"/>
</dbReference>
<evidence type="ECO:0000313" key="2">
    <source>
        <dbReference type="Proteomes" id="UP000027222"/>
    </source>
</evidence>
<dbReference type="EMBL" id="KL142402">
    <property type="protein sequence ID" value="KDR69469.1"/>
    <property type="molecule type" value="Genomic_DNA"/>
</dbReference>
<gene>
    <name evidence="1" type="ORF">GALMADRAFT_145507</name>
</gene>
<evidence type="ECO:0000313" key="1">
    <source>
        <dbReference type="EMBL" id="KDR69469.1"/>
    </source>
</evidence>
<organism evidence="1 2">
    <name type="scientific">Galerina marginata (strain CBS 339.88)</name>
    <dbReference type="NCBI Taxonomy" id="685588"/>
    <lineage>
        <taxon>Eukaryota</taxon>
        <taxon>Fungi</taxon>
        <taxon>Dikarya</taxon>
        <taxon>Basidiomycota</taxon>
        <taxon>Agaricomycotina</taxon>
        <taxon>Agaricomycetes</taxon>
        <taxon>Agaricomycetidae</taxon>
        <taxon>Agaricales</taxon>
        <taxon>Agaricineae</taxon>
        <taxon>Strophariaceae</taxon>
        <taxon>Galerina</taxon>
    </lineage>
</organism>
<sequence>MFIWPQTYAIDFASVSPLSSINSSFTGQATGYVADADTSQDLEMKFVAAKDVDKEADEGALNSVQMLEVARLLQPRFSSFRLIRQTLKHVVPFLHQTIYYRQSLLFLQRFTVDQVEFFQLVEEVYGLGGQWKRISAAWAKVVSWDEVVTGAA</sequence>
<accession>A0A067SP83</accession>
<reference evidence="2" key="1">
    <citation type="journal article" date="2014" name="Proc. Natl. Acad. Sci. U.S.A.">
        <title>Extensive sampling of basidiomycete genomes demonstrates inadequacy of the white-rot/brown-rot paradigm for wood decay fungi.</title>
        <authorList>
            <person name="Riley R."/>
            <person name="Salamov A.A."/>
            <person name="Brown D.W."/>
            <person name="Nagy L.G."/>
            <person name="Floudas D."/>
            <person name="Held B.W."/>
            <person name="Levasseur A."/>
            <person name="Lombard V."/>
            <person name="Morin E."/>
            <person name="Otillar R."/>
            <person name="Lindquist E.A."/>
            <person name="Sun H."/>
            <person name="LaButti K.M."/>
            <person name="Schmutz J."/>
            <person name="Jabbour D."/>
            <person name="Luo H."/>
            <person name="Baker S.E."/>
            <person name="Pisabarro A.G."/>
            <person name="Walton J.D."/>
            <person name="Blanchette R.A."/>
            <person name="Henrissat B."/>
            <person name="Martin F."/>
            <person name="Cullen D."/>
            <person name="Hibbett D.S."/>
            <person name="Grigoriev I.V."/>
        </authorList>
    </citation>
    <scope>NUCLEOTIDE SEQUENCE [LARGE SCALE GENOMIC DNA]</scope>
    <source>
        <strain evidence="2">CBS 339.88</strain>
    </source>
</reference>
<protein>
    <submittedName>
        <fullName evidence="1">Uncharacterized protein</fullName>
    </submittedName>
</protein>
<keyword evidence="2" id="KW-1185">Reference proteome</keyword>